<feature type="signal peptide" evidence="16">
    <location>
        <begin position="1"/>
        <end position="15"/>
    </location>
</feature>
<keyword evidence="8" id="KW-0482">Metalloprotease</keyword>
<dbReference type="PROSITE" id="PS51642">
    <property type="entry name" value="HEMOPEXIN_2"/>
    <property type="match status" value="4"/>
</dbReference>
<dbReference type="InterPro" id="IPR006026">
    <property type="entry name" value="Peptidase_Metallo"/>
</dbReference>
<dbReference type="SMART" id="SM00120">
    <property type="entry name" value="HX"/>
    <property type="match status" value="4"/>
</dbReference>
<dbReference type="Pfam" id="PF00413">
    <property type="entry name" value="Peptidase_M10"/>
    <property type="match status" value="1"/>
</dbReference>
<feature type="repeat" description="Hemopexin" evidence="14">
    <location>
        <begin position="586"/>
        <end position="633"/>
    </location>
</feature>
<keyword evidence="19" id="KW-1185">Reference proteome</keyword>
<dbReference type="InterPro" id="IPR036365">
    <property type="entry name" value="PGBD-like_sf"/>
</dbReference>
<dbReference type="Gene3D" id="3.40.390.10">
    <property type="entry name" value="Collagenase (Catalytic Domain)"/>
    <property type="match status" value="1"/>
</dbReference>
<evidence type="ECO:0000256" key="4">
    <source>
        <dbReference type="ARBA" id="ARBA00022729"/>
    </source>
</evidence>
<feature type="compositionally biased region" description="Low complexity" evidence="15">
    <location>
        <begin position="278"/>
        <end position="297"/>
    </location>
</feature>
<evidence type="ECO:0000256" key="8">
    <source>
        <dbReference type="ARBA" id="ARBA00023049"/>
    </source>
</evidence>
<keyword evidence="12" id="KW-0106">Calcium</keyword>
<dbReference type="PANTHER" id="PTHR10201:SF169">
    <property type="entry name" value="MATRIX METALLOPROTEINASE-16-LIKE PROTEIN"/>
    <property type="match status" value="1"/>
</dbReference>
<organism evidence="18 19">
    <name type="scientific">Cryptolaemus montrouzieri</name>
    <dbReference type="NCBI Taxonomy" id="559131"/>
    <lineage>
        <taxon>Eukaryota</taxon>
        <taxon>Metazoa</taxon>
        <taxon>Ecdysozoa</taxon>
        <taxon>Arthropoda</taxon>
        <taxon>Hexapoda</taxon>
        <taxon>Insecta</taxon>
        <taxon>Pterygota</taxon>
        <taxon>Neoptera</taxon>
        <taxon>Endopterygota</taxon>
        <taxon>Coleoptera</taxon>
        <taxon>Polyphaga</taxon>
        <taxon>Cucujiformia</taxon>
        <taxon>Coccinelloidea</taxon>
        <taxon>Coccinellidae</taxon>
        <taxon>Scymninae</taxon>
        <taxon>Scymnini</taxon>
        <taxon>Cryptolaemus</taxon>
    </lineage>
</organism>
<feature type="binding site" evidence="11">
    <location>
        <position position="225"/>
    </location>
    <ligand>
        <name>Zn(2+)</name>
        <dbReference type="ChEBI" id="CHEBI:29105"/>
        <label>2</label>
        <note>catalytic</note>
    </ligand>
</feature>
<feature type="binding site" evidence="12">
    <location>
        <position position="157"/>
    </location>
    <ligand>
        <name>Ca(2+)</name>
        <dbReference type="ChEBI" id="CHEBI:29108"/>
        <label>2</label>
    </ligand>
</feature>
<evidence type="ECO:0000256" key="13">
    <source>
        <dbReference type="PIRSR" id="PIRSR621190-5"/>
    </source>
</evidence>
<gene>
    <name evidence="18" type="ORF">HHI36_007530</name>
</gene>
<dbReference type="AlphaFoldDB" id="A0ABD2MQC6"/>
<proteinExistence type="inferred from homology"/>
<evidence type="ECO:0000313" key="19">
    <source>
        <dbReference type="Proteomes" id="UP001516400"/>
    </source>
</evidence>
<feature type="chain" id="PRO_5044774916" description="Peptidase metallopeptidase domain-containing protein" evidence="16">
    <location>
        <begin position="16"/>
        <end position="682"/>
    </location>
</feature>
<feature type="active site" evidence="10">
    <location>
        <position position="226"/>
    </location>
</feature>
<feature type="binding site" evidence="12">
    <location>
        <position position="243"/>
    </location>
    <ligand>
        <name>Zn(2+)</name>
        <dbReference type="ChEBI" id="CHEBI:29105"/>
        <label>2</label>
        <note>catalytic</note>
    </ligand>
</feature>
<protein>
    <recommendedName>
        <fullName evidence="17">Peptidase metallopeptidase domain-containing protein</fullName>
    </recommendedName>
</protein>
<evidence type="ECO:0000256" key="16">
    <source>
        <dbReference type="SAM" id="SignalP"/>
    </source>
</evidence>
<feature type="region of interest" description="Disordered" evidence="15">
    <location>
        <begin position="278"/>
        <end position="334"/>
    </location>
</feature>
<sequence length="682" mass="77787">MESWLILVLIPFIGCSPIGNKVEPTPLKVLGFMKQFGYLAKDKETSAALYTEEGLSETIKAVQKFGAIEETGKLDNATLKLMASPRCGNPDVIQRKRSKRFTFGSNGWNKKHITFYVANWSSRLGEEKVSRLIEKALKTWGSYGGLTFTKKTTPDADIIVSFARGAHNDPFPFDGPGYVLAHAYFPNDGSELSGDIHFDDDEEWVDSTLNELLDSGTDFYTVALHELGHSLGLGHSNDPNAIMFPYYKGDDESSLQLGHDDILAMYQLYIARPITETTTIATSPPRRTSPPYTRPTTEASRTDNSKTRYHSTTLSTSSNFEPSSTRRTTESIPWSTTRLQRYPDSDKYASTNTNWYTSSTSRTPSTKEYPYTESNTPRTYSTKEYIYTDSNSPRTSNTKEYPNTRRTSTKQGYPYTESNPPRTFSTNENSNTASNNRFPYFTTKDFSSQTEEHGGPKITVTISRTPYNTQASNLPTTRISTPPPVPDICRGNVDAVANLREEMFIFKDQYVWRFQDRNRMMPGYPILFQQMFPVFPEDIQKIDAAYQRPDGNMIFFNVDQYWVYDGSILIEHSPRPISDYGIPIGIGGIDAVQTWRKNEKTYLYKGDRFWKYNENNKTVDPGYPAHIERWRGIPEDLDAAMTWKDGKTYFFKGNQYWTFNNEWIIVSDSSPRSFSKDWLGCS</sequence>
<feature type="binding site" evidence="11">
    <location>
        <position position="235"/>
    </location>
    <ligand>
        <name>Zn(2+)</name>
        <dbReference type="ChEBI" id="CHEBI:29105"/>
        <label>2</label>
        <note>catalytic</note>
    </ligand>
</feature>
<evidence type="ECO:0000256" key="3">
    <source>
        <dbReference type="ARBA" id="ARBA00022723"/>
    </source>
</evidence>
<dbReference type="SUPFAM" id="SSF47090">
    <property type="entry name" value="PGBD-like"/>
    <property type="match status" value="1"/>
</dbReference>
<feature type="binding site" evidence="12">
    <location>
        <position position="545"/>
    </location>
    <ligand>
        <name>Ca(2+)</name>
        <dbReference type="ChEBI" id="CHEBI:29108"/>
        <label>5</label>
    </ligand>
</feature>
<evidence type="ECO:0000256" key="7">
    <source>
        <dbReference type="ARBA" id="ARBA00022833"/>
    </source>
</evidence>
<dbReference type="CDD" id="cd00094">
    <property type="entry name" value="HX"/>
    <property type="match status" value="1"/>
</dbReference>
<feature type="compositionally biased region" description="Polar residues" evidence="15">
    <location>
        <begin position="372"/>
        <end position="422"/>
    </location>
</feature>
<dbReference type="GO" id="GO:0006508">
    <property type="term" value="P:proteolysis"/>
    <property type="evidence" value="ECO:0007669"/>
    <property type="project" value="UniProtKB-KW"/>
</dbReference>
<dbReference type="GO" id="GO:0046872">
    <property type="term" value="F:metal ion binding"/>
    <property type="evidence" value="ECO:0007669"/>
    <property type="project" value="UniProtKB-KW"/>
</dbReference>
<feature type="region of interest" description="Disordered" evidence="15">
    <location>
        <begin position="356"/>
        <end position="437"/>
    </location>
</feature>
<dbReference type="Pfam" id="PF00045">
    <property type="entry name" value="Hemopexin"/>
    <property type="match status" value="4"/>
</dbReference>
<reference evidence="18 19" key="1">
    <citation type="journal article" date="2021" name="BMC Biol.">
        <title>Horizontally acquired antibacterial genes associated with adaptive radiation of ladybird beetles.</title>
        <authorList>
            <person name="Li H.S."/>
            <person name="Tang X.F."/>
            <person name="Huang Y.H."/>
            <person name="Xu Z.Y."/>
            <person name="Chen M.L."/>
            <person name="Du X.Y."/>
            <person name="Qiu B.Y."/>
            <person name="Chen P.T."/>
            <person name="Zhang W."/>
            <person name="Slipinski A."/>
            <person name="Escalona H.E."/>
            <person name="Waterhouse R.M."/>
            <person name="Zwick A."/>
            <person name="Pang H."/>
        </authorList>
    </citation>
    <scope>NUCLEOTIDE SEQUENCE [LARGE SCALE GENOMIC DNA]</scope>
    <source>
        <strain evidence="18">SYSU2018</strain>
    </source>
</reference>
<dbReference type="SUPFAM" id="SSF55486">
    <property type="entry name" value="Metalloproteases ('zincins'), catalytic domain"/>
    <property type="match status" value="1"/>
</dbReference>
<feature type="repeat" description="Hemopexin" evidence="14">
    <location>
        <begin position="539"/>
        <end position="584"/>
    </location>
</feature>
<dbReference type="InterPro" id="IPR033739">
    <property type="entry name" value="M10A_MMP"/>
</dbReference>
<feature type="binding site" evidence="12">
    <location>
        <position position="199"/>
    </location>
    <ligand>
        <name>Ca(2+)</name>
        <dbReference type="ChEBI" id="CHEBI:29108"/>
        <label>3</label>
    </ligand>
</feature>
<evidence type="ECO:0000256" key="1">
    <source>
        <dbReference type="ARBA" id="ARBA00010370"/>
    </source>
</evidence>
<dbReference type="InterPro" id="IPR024079">
    <property type="entry name" value="MetalloPept_cat_dom_sf"/>
</dbReference>
<dbReference type="InterPro" id="IPR021158">
    <property type="entry name" value="Pept_M10A_Zn_BS"/>
</dbReference>
<feature type="binding site" description="in inhibited form" evidence="12">
    <location>
        <position position="87"/>
    </location>
    <ligand>
        <name>Zn(2+)</name>
        <dbReference type="ChEBI" id="CHEBI:29105"/>
        <label>2</label>
        <note>catalytic</note>
    </ligand>
</feature>
<feature type="repeat" description="Hemopexin" evidence="14">
    <location>
        <begin position="634"/>
        <end position="681"/>
    </location>
</feature>
<evidence type="ECO:0000256" key="2">
    <source>
        <dbReference type="ARBA" id="ARBA00022670"/>
    </source>
</evidence>
<dbReference type="EMBL" id="JABFTP020000021">
    <property type="protein sequence ID" value="KAL3268417.1"/>
    <property type="molecule type" value="Genomic_DNA"/>
</dbReference>
<dbReference type="PIRSF" id="PIRSF001191">
    <property type="entry name" value="Peptidase_M10A_matrix"/>
    <property type="match status" value="1"/>
</dbReference>
<evidence type="ECO:0000256" key="11">
    <source>
        <dbReference type="PIRSR" id="PIRSR001191-2"/>
    </source>
</evidence>
<dbReference type="InterPro" id="IPR021190">
    <property type="entry name" value="Pept_M10A"/>
</dbReference>
<evidence type="ECO:0000313" key="18">
    <source>
        <dbReference type="EMBL" id="KAL3268417.1"/>
    </source>
</evidence>
<feature type="compositionally biased region" description="Polar residues" evidence="15">
    <location>
        <begin position="310"/>
        <end position="334"/>
    </location>
</feature>
<feature type="binding site" evidence="12">
    <location>
        <position position="182"/>
    </location>
    <ligand>
        <name>Zn(2+)</name>
        <dbReference type="ChEBI" id="CHEBI:29105"/>
        <label>1</label>
    </ligand>
</feature>
<feature type="repeat" description="Hemopexin" evidence="14">
    <location>
        <begin position="490"/>
        <end position="535"/>
    </location>
</feature>
<evidence type="ECO:0000256" key="5">
    <source>
        <dbReference type="ARBA" id="ARBA00022737"/>
    </source>
</evidence>
<feature type="binding site" evidence="12">
    <location>
        <position position="543"/>
    </location>
    <ligand>
        <name>Ca(2+)</name>
        <dbReference type="ChEBI" id="CHEBI:29108"/>
        <label>4</label>
    </ligand>
</feature>
<feature type="binding site" evidence="12">
    <location>
        <position position="197"/>
    </location>
    <ligand>
        <name>Zn(2+)</name>
        <dbReference type="ChEBI" id="CHEBI:29105"/>
        <label>1</label>
    </ligand>
</feature>
<feature type="binding site" evidence="12">
    <location>
        <position position="167"/>
    </location>
    <ligand>
        <name>Zn(2+)</name>
        <dbReference type="ChEBI" id="CHEBI:29105"/>
        <label>1</label>
    </ligand>
</feature>
<evidence type="ECO:0000256" key="12">
    <source>
        <dbReference type="PIRSR" id="PIRSR621190-2"/>
    </source>
</evidence>
<keyword evidence="3 11" id="KW-0479">Metal-binding</keyword>
<feature type="binding site" evidence="12">
    <location>
        <position position="169"/>
    </location>
    <ligand>
        <name>Zn(2+)</name>
        <dbReference type="ChEBI" id="CHEBI:29105"/>
        <label>1</label>
    </ligand>
</feature>
<feature type="binding site" evidence="12">
    <location>
        <position position="174"/>
    </location>
    <ligand>
        <name>Ca(2+)</name>
        <dbReference type="ChEBI" id="CHEBI:29108"/>
        <label>3</label>
    </ligand>
</feature>
<evidence type="ECO:0000256" key="10">
    <source>
        <dbReference type="PIRSR" id="PIRSR001191-1"/>
    </source>
</evidence>
<feature type="binding site" evidence="12">
    <location>
        <position position="638"/>
    </location>
    <ligand>
        <name>Ca(2+)</name>
        <dbReference type="ChEBI" id="CHEBI:29108"/>
        <label>4</label>
    </ligand>
</feature>
<dbReference type="Gene3D" id="2.110.10.10">
    <property type="entry name" value="Hemopexin-like domain"/>
    <property type="match status" value="1"/>
</dbReference>
<feature type="binding site" evidence="11">
    <location>
        <position position="229"/>
    </location>
    <ligand>
        <name>Zn(2+)</name>
        <dbReference type="ChEBI" id="CHEBI:29105"/>
        <label>2</label>
        <note>catalytic</note>
    </ligand>
</feature>
<dbReference type="InterPro" id="IPR000585">
    <property type="entry name" value="Hemopexin-like_dom"/>
</dbReference>
<feature type="binding site" evidence="12">
    <location>
        <position position="202"/>
    </location>
    <ligand>
        <name>Ca(2+)</name>
        <dbReference type="ChEBI" id="CHEBI:29108"/>
        <label>3</label>
    </ligand>
</feature>
<name>A0ABD2MQC6_9CUCU</name>
<evidence type="ECO:0000256" key="6">
    <source>
        <dbReference type="ARBA" id="ARBA00022801"/>
    </source>
</evidence>
<feature type="binding site" evidence="12">
    <location>
        <position position="494"/>
    </location>
    <ligand>
        <name>Ca(2+)</name>
        <dbReference type="ChEBI" id="CHEBI:29108"/>
        <label>4</label>
    </ligand>
</feature>
<dbReference type="PROSITE" id="PS00546">
    <property type="entry name" value="CYSTEINE_SWITCH"/>
    <property type="match status" value="1"/>
</dbReference>
<feature type="binding site" evidence="12">
    <location>
        <position position="200"/>
    </location>
    <ligand>
        <name>Ca(2+)</name>
        <dbReference type="ChEBI" id="CHEBI:29108"/>
        <label>1</label>
    </ligand>
</feature>
<dbReference type="FunFam" id="2.110.10.10:FF:000018">
    <property type="entry name" value="Matrix metallopeptidase 25b"/>
    <property type="match status" value="1"/>
</dbReference>
<comment type="cofactor">
    <cofactor evidence="12">
        <name>Ca(2+)</name>
        <dbReference type="ChEBI" id="CHEBI:29108"/>
    </cofactor>
    <text evidence="12">Can bind about 5 Ca(2+) ions per subunit.</text>
</comment>
<dbReference type="SUPFAM" id="SSF50923">
    <property type="entry name" value="Hemopexin-like domain"/>
    <property type="match status" value="1"/>
</dbReference>
<dbReference type="PRINTS" id="PR00138">
    <property type="entry name" value="MATRIXIN"/>
</dbReference>
<keyword evidence="7 11" id="KW-0862">Zinc</keyword>
<evidence type="ECO:0000259" key="17">
    <source>
        <dbReference type="SMART" id="SM00235"/>
    </source>
</evidence>
<dbReference type="InterPro" id="IPR018487">
    <property type="entry name" value="Hemopexin-like_repeat"/>
</dbReference>
<keyword evidence="2" id="KW-0645">Protease</keyword>
<feature type="domain" description="Peptidase metallopeptidase" evidence="17">
    <location>
        <begin position="104"/>
        <end position="271"/>
    </location>
</feature>
<feature type="short sequence motif" description="Cysteine switch" evidence="13">
    <location>
        <begin position="85"/>
        <end position="92"/>
    </location>
</feature>
<feature type="compositionally biased region" description="Low complexity" evidence="15">
    <location>
        <begin position="423"/>
        <end position="436"/>
    </location>
</feature>
<keyword evidence="4 16" id="KW-0732">Signal</keyword>
<evidence type="ECO:0000256" key="15">
    <source>
        <dbReference type="SAM" id="MobiDB-lite"/>
    </source>
</evidence>
<dbReference type="InterPro" id="IPR001818">
    <property type="entry name" value="Pept_M10_metallopeptidase"/>
</dbReference>
<comment type="cofactor">
    <cofactor evidence="12">
        <name>Zn(2+)</name>
        <dbReference type="ChEBI" id="CHEBI:29105"/>
    </cofactor>
    <text evidence="12">Binds 2 Zn(2+) ions per subunit.</text>
</comment>
<dbReference type="PANTHER" id="PTHR10201">
    <property type="entry name" value="MATRIX METALLOPROTEINASE"/>
    <property type="match status" value="1"/>
</dbReference>
<feature type="binding site" evidence="12">
    <location>
        <position position="202"/>
    </location>
    <ligand>
        <name>Ca(2+)</name>
        <dbReference type="ChEBI" id="CHEBI:29108"/>
        <label>1</label>
    </ligand>
</feature>
<keyword evidence="6" id="KW-0378">Hydrolase</keyword>
<comment type="caution">
    <text evidence="18">The sequence shown here is derived from an EMBL/GenBank/DDBJ whole genome shotgun (WGS) entry which is preliminary data.</text>
</comment>
<evidence type="ECO:0000256" key="14">
    <source>
        <dbReference type="PROSITE-ProRule" id="PRU01011"/>
    </source>
</evidence>
<dbReference type="CDD" id="cd04278">
    <property type="entry name" value="ZnMc_MMP"/>
    <property type="match status" value="1"/>
</dbReference>
<dbReference type="Proteomes" id="UP001516400">
    <property type="component" value="Unassembled WGS sequence"/>
</dbReference>
<comment type="similarity">
    <text evidence="1">Belongs to the peptidase M10A family.</text>
</comment>
<feature type="binding site" evidence="12">
    <location>
        <position position="195"/>
    </location>
    <ligand>
        <name>Ca(2+)</name>
        <dbReference type="ChEBI" id="CHEBI:29108"/>
        <label>2</label>
    </ligand>
</feature>
<dbReference type="InterPro" id="IPR036375">
    <property type="entry name" value="Hemopexin-like_dom_sf"/>
</dbReference>
<feature type="binding site" evidence="12">
    <location>
        <position position="175"/>
    </location>
    <ligand>
        <name>Ca(2+)</name>
        <dbReference type="ChEBI" id="CHEBI:29108"/>
        <label>3</label>
    </ligand>
</feature>
<keyword evidence="5" id="KW-0677">Repeat</keyword>
<evidence type="ECO:0000256" key="9">
    <source>
        <dbReference type="ARBA" id="ARBA00023145"/>
    </source>
</evidence>
<dbReference type="GO" id="GO:0008237">
    <property type="term" value="F:metallopeptidase activity"/>
    <property type="evidence" value="ECO:0007669"/>
    <property type="project" value="UniProtKB-KW"/>
</dbReference>
<accession>A0ABD2MQC6</accession>
<keyword evidence="9" id="KW-0865">Zymogen</keyword>
<dbReference type="SMART" id="SM00235">
    <property type="entry name" value="ZnMc"/>
    <property type="match status" value="1"/>
</dbReference>